<feature type="region of interest" description="Disordered" evidence="1">
    <location>
        <begin position="119"/>
        <end position="179"/>
    </location>
</feature>
<evidence type="ECO:0000313" key="3">
    <source>
        <dbReference type="Proteomes" id="UP000444721"/>
    </source>
</evidence>
<feature type="compositionally biased region" description="Low complexity" evidence="1">
    <location>
        <begin position="119"/>
        <end position="155"/>
    </location>
</feature>
<proteinExistence type="predicted"/>
<reference evidence="2 3" key="1">
    <citation type="journal article" date="2019" name="Sci. Rep.">
        <title>Nanopore sequencing improves the draft genome of the human pathogenic amoeba Naegleria fowleri.</title>
        <authorList>
            <person name="Liechti N."/>
            <person name="Schurch N."/>
            <person name="Bruggmann R."/>
            <person name="Wittwer M."/>
        </authorList>
    </citation>
    <scope>NUCLEOTIDE SEQUENCE [LARGE SCALE GENOMIC DNA]</scope>
    <source>
        <strain evidence="2 3">ATCC 30894</strain>
    </source>
</reference>
<dbReference type="OrthoDB" id="10255271at2759"/>
<name>A0A6A5C4V1_NAEFO</name>
<comment type="caution">
    <text evidence="2">The sequence shown here is derived from an EMBL/GenBank/DDBJ whole genome shotgun (WGS) entry which is preliminary data.</text>
</comment>
<feature type="compositionally biased region" description="Low complexity" evidence="1">
    <location>
        <begin position="219"/>
        <end position="236"/>
    </location>
</feature>
<protein>
    <submittedName>
        <fullName evidence="2">Uncharacterized protein</fullName>
    </submittedName>
</protein>
<dbReference type="VEuPathDB" id="AmoebaDB:NfTy_023190"/>
<dbReference type="Proteomes" id="UP000444721">
    <property type="component" value="Unassembled WGS sequence"/>
</dbReference>
<feature type="region of interest" description="Disordered" evidence="1">
    <location>
        <begin position="213"/>
        <end position="236"/>
    </location>
</feature>
<dbReference type="InterPro" id="IPR013761">
    <property type="entry name" value="SAM/pointed_sf"/>
</dbReference>
<dbReference type="Gene3D" id="1.10.150.50">
    <property type="entry name" value="Transcription Factor, Ets-1"/>
    <property type="match status" value="1"/>
</dbReference>
<sequence length="658" mass="73251">MPSFSWLKIKNSGQEADSALIESLEETPVSQWSSKQLTQFLRDNKKKIELEKKDIKKLRAERWNGLSMLSAKVEDLEKLGLASGSARALYTLIHELIDTQIQKNILPSKNRISVNVNSASSDISTSDSNIGSSSSTNNLTIISNNNSSSSTSGTNGQPMNGGDISGKHNSLEMFGSSPNSNMKQHQLNYIQTIIQQQQGKLMVPNLREEDIEQTGGGTLSTTTSNGSGTPTNNKSSLNLAAIPAEDDIRLAHDLNNPGEIAPPLVEASSGRKSAGGGLQILTIASASTSNGSAPESAVKDCPAWKVDQLTAQQKQAFENAIEKVQNLKYPIKPELIDVLAQDLVIVDRFKYKFLNPDRLKQRGDGGKHGTFLKVKLVITEMDTEVFHRICRRFANTFSSTVRNSRWGMFHTALIIGPWYLEWNDSSLSTVRKKSSSKAVFAVDIAKIEGQKEVNEAIDSVAQLCTVWNGYKLYENDTCNCQHFVIDMLEYLGLGDNFENILERFPPLAEYITKLKKKGVCDMAYYVDDRIAKAIKESPQTSRALKELVKNKKVKFSSHKLLDEFVSFIKQNFPLFMTNREQEYELLKAFDRAFWLRSQSSQTEDDESVQPLIDIHTNECKCPFNKNGQPITEVNNSIVGIDYDVGNYTTPYPKSSLNA</sequence>
<dbReference type="EMBL" id="VFQX01000012">
    <property type="protein sequence ID" value="KAF0982131.1"/>
    <property type="molecule type" value="Genomic_DNA"/>
</dbReference>
<keyword evidence="3" id="KW-1185">Reference proteome</keyword>
<dbReference type="AlphaFoldDB" id="A0A6A5C4V1"/>
<organism evidence="2 3">
    <name type="scientific">Naegleria fowleri</name>
    <name type="common">Brain eating amoeba</name>
    <dbReference type="NCBI Taxonomy" id="5763"/>
    <lineage>
        <taxon>Eukaryota</taxon>
        <taxon>Discoba</taxon>
        <taxon>Heterolobosea</taxon>
        <taxon>Tetramitia</taxon>
        <taxon>Eutetramitia</taxon>
        <taxon>Vahlkampfiidae</taxon>
        <taxon>Naegleria</taxon>
    </lineage>
</organism>
<evidence type="ECO:0000256" key="1">
    <source>
        <dbReference type="SAM" id="MobiDB-lite"/>
    </source>
</evidence>
<dbReference type="GeneID" id="68119207"/>
<gene>
    <name evidence="2" type="ORF">FDP41_011992</name>
</gene>
<accession>A0A6A5C4V1</accession>
<dbReference type="VEuPathDB" id="AmoebaDB:NF0069660"/>
<dbReference type="VEuPathDB" id="AmoebaDB:FDP41_011992"/>
<dbReference type="OMA" id="CDMAYYV"/>
<dbReference type="RefSeq" id="XP_044566844.1">
    <property type="nucleotide sequence ID" value="XM_044702462.1"/>
</dbReference>
<evidence type="ECO:0000313" key="2">
    <source>
        <dbReference type="EMBL" id="KAF0982131.1"/>
    </source>
</evidence>